<dbReference type="RefSeq" id="WP_109733952.1">
    <property type="nucleotide sequence ID" value="NZ_BAAACK010000013.1"/>
</dbReference>
<dbReference type="EMBL" id="QGDL01000025">
    <property type="protein sequence ID" value="PWJ18372.1"/>
    <property type="molecule type" value="Genomic_DNA"/>
</dbReference>
<feature type="transmembrane region" description="Helical" evidence="1">
    <location>
        <begin position="6"/>
        <end position="23"/>
    </location>
</feature>
<protein>
    <submittedName>
        <fullName evidence="3">Putative membrane protein</fullName>
    </submittedName>
</protein>
<feature type="transmembrane region" description="Helical" evidence="1">
    <location>
        <begin position="219"/>
        <end position="243"/>
    </location>
</feature>
<organism evidence="3 4">
    <name type="scientific">Faecalicatena orotica</name>
    <dbReference type="NCBI Taxonomy" id="1544"/>
    <lineage>
        <taxon>Bacteria</taxon>
        <taxon>Bacillati</taxon>
        <taxon>Bacillota</taxon>
        <taxon>Clostridia</taxon>
        <taxon>Lachnospirales</taxon>
        <taxon>Lachnospiraceae</taxon>
        <taxon>Faecalicatena</taxon>
    </lineage>
</organism>
<dbReference type="Proteomes" id="UP000245845">
    <property type="component" value="Unassembled WGS sequence"/>
</dbReference>
<keyword evidence="1" id="KW-0472">Membrane</keyword>
<gene>
    <name evidence="3" type="ORF">A8806_12527</name>
</gene>
<dbReference type="OrthoDB" id="157646at2"/>
<keyword evidence="1" id="KW-1133">Transmembrane helix</keyword>
<feature type="transmembrane region" description="Helical" evidence="1">
    <location>
        <begin position="145"/>
        <end position="165"/>
    </location>
</feature>
<keyword evidence="4" id="KW-1185">Reference proteome</keyword>
<comment type="caution">
    <text evidence="3">The sequence shown here is derived from an EMBL/GenBank/DDBJ whole genome shotgun (WGS) entry which is preliminary data.</text>
</comment>
<accession>A0A2Y9BMF6</accession>
<feature type="domain" description="Bacterial Pleckstrin homology" evidence="2">
    <location>
        <begin position="364"/>
        <end position="447"/>
    </location>
</feature>
<feature type="transmembrane region" description="Helical" evidence="1">
    <location>
        <begin position="249"/>
        <end position="274"/>
    </location>
</feature>
<evidence type="ECO:0000259" key="2">
    <source>
        <dbReference type="Pfam" id="PF10882"/>
    </source>
</evidence>
<sequence length="479" mass="55215">MIFSLMFAFIDLFIIIIFMAVYGRKKKYSEGMLLGVHIPAYAMQDPEVEAFLEDHNKRSKWFYAANVIISTAICFLNLFYFSAFITLWCLWLLFFCCGAFFLLFRDHRRMYDLKVKRGWQGASGSKIVVVDTNVSASGAKLPFSVLWHLPVLAAGTALTFVPGISRLMKYSASWIFILIFGSMFLLFFCMHLVTNRVRNKVYSNDSKINLQVNQLEKRVFSMVWLSGNYANLAAYAVFVYFTVKQEWMGSWALICYISIHTAVGLAVLAGMYYLSFKKKEILDTDDKPLFLDDDIYWKNGWYSNPNDKRLWVQDRFCSANYTTNMARPAGKILTIGTVAVVGVMLVWMCAMFLKIDLTPRYLKVEGEKVTVSAPFYSIDFNVDEIKDIELVDRLPEGSFTRTNGMSDNKQMLGKFEGKEAGELRMYIFRDYSPILKIELPDYTVYINSQKEGEAEQWYRELLLLSVQSDAPRGAESPHW</sequence>
<reference evidence="3 4" key="1">
    <citation type="submission" date="2018-05" db="EMBL/GenBank/DDBJ databases">
        <title>The Hungate 1000. A catalogue of reference genomes from the rumen microbiome.</title>
        <authorList>
            <person name="Kelly W."/>
        </authorList>
    </citation>
    <scope>NUCLEOTIDE SEQUENCE [LARGE SCALE GENOMIC DNA]</scope>
    <source>
        <strain evidence="3 4">NLAE-zl-C242</strain>
    </source>
</reference>
<dbReference type="AlphaFoldDB" id="A0A2Y9BMF6"/>
<evidence type="ECO:0000313" key="3">
    <source>
        <dbReference type="EMBL" id="PWJ18372.1"/>
    </source>
</evidence>
<keyword evidence="1" id="KW-0812">Transmembrane</keyword>
<feature type="transmembrane region" description="Helical" evidence="1">
    <location>
        <begin position="85"/>
        <end position="104"/>
    </location>
</feature>
<feature type="transmembrane region" description="Helical" evidence="1">
    <location>
        <begin position="171"/>
        <end position="193"/>
    </location>
</feature>
<name>A0A2Y9BMF6_9FIRM</name>
<dbReference type="Pfam" id="PF10882">
    <property type="entry name" value="bPH_5"/>
    <property type="match status" value="1"/>
</dbReference>
<evidence type="ECO:0000256" key="1">
    <source>
        <dbReference type="SAM" id="Phobius"/>
    </source>
</evidence>
<feature type="transmembrane region" description="Helical" evidence="1">
    <location>
        <begin position="61"/>
        <end position="79"/>
    </location>
</feature>
<proteinExistence type="predicted"/>
<feature type="transmembrane region" description="Helical" evidence="1">
    <location>
        <begin position="332"/>
        <end position="353"/>
    </location>
</feature>
<evidence type="ECO:0000313" key="4">
    <source>
        <dbReference type="Proteomes" id="UP000245845"/>
    </source>
</evidence>
<dbReference type="InterPro" id="IPR027783">
    <property type="entry name" value="Bacterial_PH-related"/>
</dbReference>